<dbReference type="Pfam" id="PF13476">
    <property type="entry name" value="AAA_23"/>
    <property type="match status" value="1"/>
</dbReference>
<reference evidence="4 5" key="1">
    <citation type="submission" date="2019-12" db="EMBL/GenBank/DDBJ databases">
        <authorList>
            <person name="Zhang Y.-J."/>
        </authorList>
    </citation>
    <scope>NUCLEOTIDE SEQUENCE [LARGE SCALE GENOMIC DNA]</scope>
    <source>
        <strain evidence="4 5">CY05</strain>
    </source>
</reference>
<dbReference type="InterPro" id="IPR027417">
    <property type="entry name" value="P-loop_NTPase"/>
</dbReference>
<protein>
    <submittedName>
        <fullName evidence="4">AAA family ATPase</fullName>
    </submittedName>
</protein>
<dbReference type="RefSeq" id="WP_157024570.1">
    <property type="nucleotide sequence ID" value="NZ_WQLV01000019.1"/>
</dbReference>
<feature type="region of interest" description="Disordered" evidence="2">
    <location>
        <begin position="443"/>
        <end position="464"/>
    </location>
</feature>
<dbReference type="Proteomes" id="UP000478892">
    <property type="component" value="Unassembled WGS sequence"/>
</dbReference>
<comment type="caution">
    <text evidence="4">The sequence shown here is derived from an EMBL/GenBank/DDBJ whole genome shotgun (WGS) entry which is preliminary data.</text>
</comment>
<sequence>MSNTMHFTHLVFKGPHKAPAKIEFGLGLNLIYGPSNTGKSSILDAIDFMFGRDSALKELPEHDGYEEILLGIEFSQNGSYTFVRSINGGSFTCYNGTHLEAPEDQEGVVLRPKNPTKKNESIRDFILERLDLSGKELKKNQKNEKVSLTLRNLAPLLMISERDIQREVSPFISEQYVSATADKSRLRFLLTGVDDRKLIPEEKERIVISRRARLQLLSEFIEESEEQISSLGDEDDLRGEMQSQITRIEESLDSERQVLSSTEANYREALIERNQQRSDLTEAQDRLSEISEMLARFALLDHQYTIDLTRLENIREAGTLFYALPSGNCPMCGAKPESHDPTKDCGLGTEAIVTAAEGEQAKVRSLQSELKDVVETLQWEQSDVEQQLPETKQALERASSRLSDISPQVSVQRSRFSELLDKKSEVERNIELFENLDRLHQKQREIEQESRTETTEDDVSSPLPTKPLFELSKRVASFLDAWGLAKKPIVHFDKETRDFVINGKHRSSNGKGHRAITHAAATLGLLKFTEDKRLPHPGFVILDSPLLAYEKPEDDADDLSETDVNLRFLQSLATWTSTQTIILENRKSIPSEFSEGEGITKFTKSTTLGRYGFFPLEESQ</sequence>
<feature type="domain" description="Rad50/SbcC-type AAA" evidence="3">
    <location>
        <begin position="19"/>
        <end position="292"/>
    </location>
</feature>
<organism evidence="4 5">
    <name type="scientific">Parasedimentitalea huanghaiensis</name>
    <dbReference type="NCBI Taxonomy" id="2682100"/>
    <lineage>
        <taxon>Bacteria</taxon>
        <taxon>Pseudomonadati</taxon>
        <taxon>Pseudomonadota</taxon>
        <taxon>Alphaproteobacteria</taxon>
        <taxon>Rhodobacterales</taxon>
        <taxon>Paracoccaceae</taxon>
        <taxon>Parasedimentitalea</taxon>
    </lineage>
</organism>
<dbReference type="EMBL" id="WQLV01000019">
    <property type="protein sequence ID" value="MVO18364.1"/>
    <property type="molecule type" value="Genomic_DNA"/>
</dbReference>
<feature type="compositionally biased region" description="Basic and acidic residues" evidence="2">
    <location>
        <begin position="443"/>
        <end position="454"/>
    </location>
</feature>
<dbReference type="InterPro" id="IPR038729">
    <property type="entry name" value="Rad50/SbcC_AAA"/>
</dbReference>
<dbReference type="SUPFAM" id="SSF52540">
    <property type="entry name" value="P-loop containing nucleoside triphosphate hydrolases"/>
    <property type="match status" value="1"/>
</dbReference>
<evidence type="ECO:0000256" key="1">
    <source>
        <dbReference type="SAM" id="Coils"/>
    </source>
</evidence>
<gene>
    <name evidence="4" type="ORF">GO984_21320</name>
</gene>
<evidence type="ECO:0000313" key="5">
    <source>
        <dbReference type="Proteomes" id="UP000478892"/>
    </source>
</evidence>
<keyword evidence="1" id="KW-0175">Coiled coil</keyword>
<dbReference type="GO" id="GO:0016887">
    <property type="term" value="F:ATP hydrolysis activity"/>
    <property type="evidence" value="ECO:0007669"/>
    <property type="project" value="InterPro"/>
</dbReference>
<evidence type="ECO:0000259" key="3">
    <source>
        <dbReference type="Pfam" id="PF13476"/>
    </source>
</evidence>
<feature type="coiled-coil region" evidence="1">
    <location>
        <begin position="266"/>
        <end position="293"/>
    </location>
</feature>
<keyword evidence="5" id="KW-1185">Reference proteome</keyword>
<dbReference type="Gene3D" id="3.40.50.300">
    <property type="entry name" value="P-loop containing nucleotide triphosphate hydrolases"/>
    <property type="match status" value="1"/>
</dbReference>
<accession>A0A6L6WL00</accession>
<name>A0A6L6WL00_9RHOB</name>
<evidence type="ECO:0000313" key="4">
    <source>
        <dbReference type="EMBL" id="MVO18364.1"/>
    </source>
</evidence>
<proteinExistence type="predicted"/>
<evidence type="ECO:0000256" key="2">
    <source>
        <dbReference type="SAM" id="MobiDB-lite"/>
    </source>
</evidence>
<dbReference type="GO" id="GO:0006302">
    <property type="term" value="P:double-strand break repair"/>
    <property type="evidence" value="ECO:0007669"/>
    <property type="project" value="InterPro"/>
</dbReference>
<dbReference type="AlphaFoldDB" id="A0A6L6WL00"/>